<reference evidence="1 2" key="1">
    <citation type="submission" date="2018-07" db="EMBL/GenBank/DDBJ databases">
        <title>The genomes of Aspergillus section Nigri reveals drivers in fungal speciation.</title>
        <authorList>
            <consortium name="DOE Joint Genome Institute"/>
            <person name="Vesth T.C."/>
            <person name="Nybo J."/>
            <person name="Theobald S."/>
            <person name="Brandl J."/>
            <person name="Frisvad J.C."/>
            <person name="Nielsen K.F."/>
            <person name="Lyhne E.K."/>
            <person name="Kogle M.E."/>
            <person name="Kuo A."/>
            <person name="Riley R."/>
            <person name="Clum A."/>
            <person name="Nolan M."/>
            <person name="Lipzen A."/>
            <person name="Salamov A."/>
            <person name="Henrissat B."/>
            <person name="Wiebenga A."/>
            <person name="De vries R.P."/>
            <person name="Grigoriev I.V."/>
            <person name="Mortensen U.H."/>
            <person name="Andersen M.R."/>
            <person name="Baker S.E."/>
        </authorList>
    </citation>
    <scope>NUCLEOTIDE SEQUENCE [LARGE SCALE GENOMIC DNA]</scope>
    <source>
        <strain evidence="1 2">CBS 139.54b</strain>
    </source>
</reference>
<dbReference type="AlphaFoldDB" id="A0A3F3PGX4"/>
<evidence type="ECO:0000313" key="2">
    <source>
        <dbReference type="Proteomes" id="UP000253729"/>
    </source>
</evidence>
<proteinExistence type="predicted"/>
<dbReference type="RefSeq" id="XP_026619197.1">
    <property type="nucleotide sequence ID" value="XM_026768554.1"/>
</dbReference>
<keyword evidence="2" id="KW-1185">Reference proteome</keyword>
<dbReference type="Proteomes" id="UP000253729">
    <property type="component" value="Unassembled WGS sequence"/>
</dbReference>
<sequence>MLWDDLNGRLVVIDLEDVEWLKRARALESVSANTRRIRCVRVMKFKPGLERVEIPQHGSTLSL</sequence>
<gene>
    <name evidence="1" type="ORF">BDQ94DRAFT_155911</name>
</gene>
<organism evidence="1 2">
    <name type="scientific">Aspergillus welwitschiae</name>
    <dbReference type="NCBI Taxonomy" id="1341132"/>
    <lineage>
        <taxon>Eukaryota</taxon>
        <taxon>Fungi</taxon>
        <taxon>Dikarya</taxon>
        <taxon>Ascomycota</taxon>
        <taxon>Pezizomycotina</taxon>
        <taxon>Eurotiomycetes</taxon>
        <taxon>Eurotiomycetidae</taxon>
        <taxon>Eurotiales</taxon>
        <taxon>Aspergillaceae</taxon>
        <taxon>Aspergillus</taxon>
        <taxon>Aspergillus subgen. Circumdati</taxon>
    </lineage>
</organism>
<name>A0A3F3PGX4_9EURO</name>
<dbReference type="EMBL" id="KZ852237">
    <property type="protein sequence ID" value="RDH26175.1"/>
    <property type="molecule type" value="Genomic_DNA"/>
</dbReference>
<evidence type="ECO:0000313" key="1">
    <source>
        <dbReference type="EMBL" id="RDH26175.1"/>
    </source>
</evidence>
<protein>
    <submittedName>
        <fullName evidence="1">Uncharacterized protein</fullName>
    </submittedName>
</protein>
<accession>A0A3F3PGX4</accession>
<dbReference type="GeneID" id="38136910"/>